<dbReference type="RefSeq" id="WP_094414397.1">
    <property type="nucleotide sequence ID" value="NZ_NOXV01000253.1"/>
</dbReference>
<dbReference type="InterPro" id="IPR041657">
    <property type="entry name" value="HTH_17"/>
</dbReference>
<proteinExistence type="predicted"/>
<reference evidence="2 3" key="1">
    <citation type="submission" date="2017-07" db="EMBL/GenBank/DDBJ databases">
        <title>Flavobacterium cyanobacteriorum sp. nov., isolated from cyanobacterial aggregates in a eutrophic lake.</title>
        <authorList>
            <person name="Cai H."/>
        </authorList>
    </citation>
    <scope>NUCLEOTIDE SEQUENCE [LARGE SCALE GENOMIC DNA]</scope>
    <source>
        <strain evidence="2 3">TH021</strain>
    </source>
</reference>
<keyword evidence="3" id="KW-1185">Reference proteome</keyword>
<evidence type="ECO:0000313" key="2">
    <source>
        <dbReference type="EMBL" id="OYQ37528.1"/>
    </source>
</evidence>
<accession>A0A255Z7T1</accession>
<gene>
    <name evidence="2" type="ORF">CHU92_08035</name>
</gene>
<sequence>MNNPFEVIEARLNNIETLLLDLKHTPKEQGEQPETDELLTVQDTAKFLSLSVPTVYTLISKGELPVMKRSKRCYFSKVELINYLKQGRKKTLAETASEAEQYLKTKKG</sequence>
<dbReference type="Pfam" id="PF12728">
    <property type="entry name" value="HTH_17"/>
    <property type="match status" value="1"/>
</dbReference>
<dbReference type="EMBL" id="NOXV01000253">
    <property type="protein sequence ID" value="OYQ37528.1"/>
    <property type="molecule type" value="Genomic_DNA"/>
</dbReference>
<dbReference type="InterPro" id="IPR009061">
    <property type="entry name" value="DNA-bd_dom_put_sf"/>
</dbReference>
<comment type="caution">
    <text evidence="2">The sequence shown here is derived from an EMBL/GenBank/DDBJ whole genome shotgun (WGS) entry which is preliminary data.</text>
</comment>
<dbReference type="Proteomes" id="UP000216605">
    <property type="component" value="Unassembled WGS sequence"/>
</dbReference>
<organism evidence="2 3">
    <name type="scientific">Flavobacterium cyanobacteriorum</name>
    <dbReference type="NCBI Taxonomy" id="2022802"/>
    <lineage>
        <taxon>Bacteria</taxon>
        <taxon>Pseudomonadati</taxon>
        <taxon>Bacteroidota</taxon>
        <taxon>Flavobacteriia</taxon>
        <taxon>Flavobacteriales</taxon>
        <taxon>Flavobacteriaceae</taxon>
        <taxon>Flavobacterium</taxon>
    </lineage>
</organism>
<feature type="domain" description="Helix-turn-helix" evidence="1">
    <location>
        <begin position="38"/>
        <end position="87"/>
    </location>
</feature>
<protein>
    <recommendedName>
        <fullName evidence="1">Helix-turn-helix domain-containing protein</fullName>
    </recommendedName>
</protein>
<dbReference type="OrthoDB" id="597977at2"/>
<evidence type="ECO:0000259" key="1">
    <source>
        <dbReference type="Pfam" id="PF12728"/>
    </source>
</evidence>
<dbReference type="AlphaFoldDB" id="A0A255Z7T1"/>
<dbReference type="SUPFAM" id="SSF46955">
    <property type="entry name" value="Putative DNA-binding domain"/>
    <property type="match status" value="1"/>
</dbReference>
<evidence type="ECO:0000313" key="3">
    <source>
        <dbReference type="Proteomes" id="UP000216605"/>
    </source>
</evidence>
<name>A0A255Z7T1_9FLAO</name>